<dbReference type="SUPFAM" id="SSF55129">
    <property type="entry name" value="Ribosomal protein L30p/L7e"/>
    <property type="match status" value="1"/>
</dbReference>
<dbReference type="Proteomes" id="UP000184016">
    <property type="component" value="Unassembled WGS sequence"/>
</dbReference>
<sequence>MANMLSIRLVRSVIGRPEAQRQVVEALGLRKLNQTVLHADTPTIRGMINKIPHLLEVQETVLSDSEK</sequence>
<organism evidence="7 8">
    <name type="scientific">Alicyclobacillus tolerans</name>
    <dbReference type="NCBI Taxonomy" id="90970"/>
    <lineage>
        <taxon>Bacteria</taxon>
        <taxon>Bacillati</taxon>
        <taxon>Bacillota</taxon>
        <taxon>Bacilli</taxon>
        <taxon>Bacillales</taxon>
        <taxon>Alicyclobacillaceae</taxon>
        <taxon>Alicyclobacillus</taxon>
    </lineage>
</organism>
<evidence type="ECO:0000256" key="1">
    <source>
        <dbReference type="ARBA" id="ARBA00007594"/>
    </source>
</evidence>
<dbReference type="AlphaFoldDB" id="A0A1M6VHQ4"/>
<comment type="similarity">
    <text evidence="1 5">Belongs to the universal ribosomal protein uL30 family.</text>
</comment>
<protein>
    <recommendedName>
        <fullName evidence="5">Large ribosomal subunit protein uL30</fullName>
    </recommendedName>
</protein>
<keyword evidence="4 5" id="KW-0687">Ribonucleoprotein</keyword>
<evidence type="ECO:0000259" key="6">
    <source>
        <dbReference type="Pfam" id="PF00327"/>
    </source>
</evidence>
<evidence type="ECO:0000256" key="5">
    <source>
        <dbReference type="HAMAP-Rule" id="MF_01371"/>
    </source>
</evidence>
<dbReference type="Pfam" id="PF00327">
    <property type="entry name" value="Ribosomal_L30"/>
    <property type="match status" value="1"/>
</dbReference>
<evidence type="ECO:0000256" key="2">
    <source>
        <dbReference type="ARBA" id="ARBA00011838"/>
    </source>
</evidence>
<proteinExistence type="inferred from homology"/>
<dbReference type="Gene3D" id="3.30.1390.20">
    <property type="entry name" value="Ribosomal protein L30, ferredoxin-like fold domain"/>
    <property type="match status" value="1"/>
</dbReference>
<dbReference type="InterPro" id="IPR016082">
    <property type="entry name" value="Ribosomal_uL30_ferredoxin-like"/>
</dbReference>
<dbReference type="GO" id="GO:0022625">
    <property type="term" value="C:cytosolic large ribosomal subunit"/>
    <property type="evidence" value="ECO:0007669"/>
    <property type="project" value="TreeGrafter"/>
</dbReference>
<evidence type="ECO:0000256" key="4">
    <source>
        <dbReference type="ARBA" id="ARBA00023274"/>
    </source>
</evidence>
<dbReference type="PANTHER" id="PTHR15892:SF2">
    <property type="entry name" value="LARGE RIBOSOMAL SUBUNIT PROTEIN UL30M"/>
    <property type="match status" value="1"/>
</dbReference>
<gene>
    <name evidence="5" type="primary">rpmD</name>
    <name evidence="7" type="ORF">SAMN05443507_12321</name>
</gene>
<comment type="subunit">
    <text evidence="2 5">Part of the 50S ribosomal subunit.</text>
</comment>
<dbReference type="GO" id="GO:0003735">
    <property type="term" value="F:structural constituent of ribosome"/>
    <property type="evidence" value="ECO:0007669"/>
    <property type="project" value="InterPro"/>
</dbReference>
<dbReference type="GO" id="GO:0006412">
    <property type="term" value="P:translation"/>
    <property type="evidence" value="ECO:0007669"/>
    <property type="project" value="UniProtKB-UniRule"/>
</dbReference>
<keyword evidence="8" id="KW-1185">Reference proteome</keyword>
<keyword evidence="3 5" id="KW-0689">Ribosomal protein</keyword>
<dbReference type="HAMAP" id="MF_01371_B">
    <property type="entry name" value="Ribosomal_uL30_B"/>
    <property type="match status" value="1"/>
</dbReference>
<evidence type="ECO:0000313" key="8">
    <source>
        <dbReference type="Proteomes" id="UP000184016"/>
    </source>
</evidence>
<accession>A0A1M6VHQ4</accession>
<dbReference type="PIRSF" id="PIRSF002211">
    <property type="entry name" value="Ribosomal_L30_bac-type"/>
    <property type="match status" value="1"/>
</dbReference>
<dbReference type="InterPro" id="IPR036919">
    <property type="entry name" value="Ribo_uL30_ferredoxin-like_sf"/>
</dbReference>
<dbReference type="NCBIfam" id="TIGR01308">
    <property type="entry name" value="rpmD_bact"/>
    <property type="match status" value="1"/>
</dbReference>
<dbReference type="RefSeq" id="WP_072874877.1">
    <property type="nucleotide sequence ID" value="NZ_FRAF01000023.1"/>
</dbReference>
<dbReference type="OrthoDB" id="9812790at2"/>
<dbReference type="STRING" id="1830138.SAMN05443507_12321"/>
<dbReference type="FunFam" id="3.30.1390.20:FF:000001">
    <property type="entry name" value="50S ribosomal protein L30"/>
    <property type="match status" value="1"/>
</dbReference>
<reference evidence="8" key="1">
    <citation type="submission" date="2016-11" db="EMBL/GenBank/DDBJ databases">
        <authorList>
            <person name="Varghese N."/>
            <person name="Submissions S."/>
        </authorList>
    </citation>
    <scope>NUCLEOTIDE SEQUENCE [LARGE SCALE GENOMIC DNA]</scope>
    <source>
        <strain evidence="8">USBA-503</strain>
    </source>
</reference>
<dbReference type="PANTHER" id="PTHR15892">
    <property type="entry name" value="MITOCHONDRIAL RIBOSOMAL PROTEIN L30"/>
    <property type="match status" value="1"/>
</dbReference>
<dbReference type="CDD" id="cd01658">
    <property type="entry name" value="Ribosomal_L30"/>
    <property type="match status" value="1"/>
</dbReference>
<name>A0A1M6VHQ4_9BACL</name>
<dbReference type="EMBL" id="FRAF01000023">
    <property type="protein sequence ID" value="SHK80901.1"/>
    <property type="molecule type" value="Genomic_DNA"/>
</dbReference>
<evidence type="ECO:0000313" key="7">
    <source>
        <dbReference type="EMBL" id="SHK80901.1"/>
    </source>
</evidence>
<feature type="domain" description="Large ribosomal subunit protein uL30-like ferredoxin-like fold" evidence="6">
    <location>
        <begin position="6"/>
        <end position="54"/>
    </location>
</feature>
<dbReference type="InterPro" id="IPR005996">
    <property type="entry name" value="Ribosomal_uL30_bac-type"/>
</dbReference>
<evidence type="ECO:0000256" key="3">
    <source>
        <dbReference type="ARBA" id="ARBA00022980"/>
    </source>
</evidence>